<dbReference type="EnsemblMetazoa" id="ACOM041953-RA">
    <property type="protein sequence ID" value="ACOM041953-PA.1"/>
    <property type="gene ID" value="ACOM041953"/>
</dbReference>
<feature type="compositionally biased region" description="Polar residues" evidence="1">
    <location>
        <begin position="30"/>
        <end position="45"/>
    </location>
</feature>
<accession>A0A8W7Q302</accession>
<evidence type="ECO:0000256" key="1">
    <source>
        <dbReference type="SAM" id="MobiDB-lite"/>
    </source>
</evidence>
<organism evidence="2">
    <name type="scientific">Anopheles coluzzii</name>
    <name type="common">African malaria mosquito</name>
    <dbReference type="NCBI Taxonomy" id="1518534"/>
    <lineage>
        <taxon>Eukaryota</taxon>
        <taxon>Metazoa</taxon>
        <taxon>Ecdysozoa</taxon>
        <taxon>Arthropoda</taxon>
        <taxon>Hexapoda</taxon>
        <taxon>Insecta</taxon>
        <taxon>Pterygota</taxon>
        <taxon>Neoptera</taxon>
        <taxon>Endopterygota</taxon>
        <taxon>Diptera</taxon>
        <taxon>Nematocera</taxon>
        <taxon>Culicoidea</taxon>
        <taxon>Culicidae</taxon>
        <taxon>Anophelinae</taxon>
        <taxon>Anopheles</taxon>
    </lineage>
</organism>
<proteinExistence type="predicted"/>
<feature type="region of interest" description="Disordered" evidence="1">
    <location>
        <begin position="30"/>
        <end position="49"/>
    </location>
</feature>
<name>A0A8W7Q302_ANOCL</name>
<sequence length="513" mass="57121">MDTFDSSRDRIFDCLQWTGWCDRLTVSCGSSSAKPNRNCTSLSPDSRTEWDESEPALMFHRPGAGSATFTTRTLSRFSTSRVPPYGACCGSRISIVGFTPATLTLNSRSVLSTFRAIACSRAFGESIACSGTWSTSIVIEHLPVAGGRNAVHHLVAGRPLPVAKPGQQERDRRLLPLHQLQHALIEPEVFRRRVGKHVHERVGHRDFDRTGNRLQGGLGTVATANDLQTVQRVQQLVHVACHQAGAHVRIAERHEHVVVDRVAVALRNFGDDAPGRIPQLLQIVQHGAGRVEHDHQTALPLLRRKQRLAPRGQRSVQFRQQDVRQHASPIRQQGRGSCHAVPVQLVVFLLGDGRKRLIVLPSIHGLREHASELLLDRGRIVRVRVVGRVGREPQPQQIHHLTRLGPPAQNAHYLLIKQHWVVSLRERIPSVATAIVVTYVIVAVDEVWIERCVRRFVIGRLLGPATIGNGVGRPVPIDLCRGASIEREQLIAFIRHQYRTINKLSTVMADITD</sequence>
<dbReference type="Proteomes" id="UP000075882">
    <property type="component" value="Unassembled WGS sequence"/>
</dbReference>
<dbReference type="AlphaFoldDB" id="A0A8W7Q302"/>
<evidence type="ECO:0000313" key="2">
    <source>
        <dbReference type="EnsemblMetazoa" id="ACOM041953-PA.1"/>
    </source>
</evidence>
<reference evidence="2" key="1">
    <citation type="submission" date="2022-08" db="UniProtKB">
        <authorList>
            <consortium name="EnsemblMetazoa"/>
        </authorList>
    </citation>
    <scope>IDENTIFICATION</scope>
</reference>
<protein>
    <submittedName>
        <fullName evidence="2">Uncharacterized protein</fullName>
    </submittedName>
</protein>